<dbReference type="PANTHER" id="PTHR11496:SF102">
    <property type="entry name" value="ALCOHOL DEHYDROGENASE 4"/>
    <property type="match status" value="1"/>
</dbReference>
<keyword evidence="8" id="KW-1185">Reference proteome</keyword>
<evidence type="ECO:0000313" key="8">
    <source>
        <dbReference type="Proteomes" id="UP001317963"/>
    </source>
</evidence>
<protein>
    <submittedName>
        <fullName evidence="7">Iron-containing alcohol dehydrogenase</fullName>
    </submittedName>
</protein>
<evidence type="ECO:0000313" key="7">
    <source>
        <dbReference type="EMBL" id="UZP73595.1"/>
    </source>
</evidence>
<comment type="similarity">
    <text evidence="2">Belongs to the iron-containing alcohol dehydrogenase family.</text>
</comment>
<evidence type="ECO:0000256" key="4">
    <source>
        <dbReference type="ARBA" id="ARBA00023027"/>
    </source>
</evidence>
<dbReference type="Pfam" id="PF00465">
    <property type="entry name" value="Fe-ADH"/>
    <property type="match status" value="1"/>
</dbReference>
<sequence>MAKPMFLRKIKNRLIYTMAKVVAGEPSGQYMAFVGKASCARLCERIVELGHTSVMVVTDKALRDLGLADEAVAGLNRDGVTLSWYDKVDPDPTYGHVEAGARILRESGATAIIAVGGGSSIDCAKVIALTKHNSGDMTTWAGFGKAPDEAAPLFAIPTTSGTGSEATMGAVITNQSTHKKEIISGGAIHPAAVALDACLMVGLPKPITAATGIDALTHGVEAYISTWERGNRTEMGRISVQGVFRWLRQACEDPGNMDAREGMALAAYNAGVAINQVNVGNVHAIAHQLGANFGIPHGHANALVLPHVLTLYGETAVERLAELAVATGVSDSGHPETRARAFIAEVERLIADVGIAPTDPRIKRESFDAIAEAAMDEGDGYFCPRQLEKSEILNLLEAISG</sequence>
<dbReference type="CDD" id="cd08189">
    <property type="entry name" value="Fe-ADH-like"/>
    <property type="match status" value="1"/>
</dbReference>
<evidence type="ECO:0000256" key="2">
    <source>
        <dbReference type="ARBA" id="ARBA00007358"/>
    </source>
</evidence>
<comment type="cofactor">
    <cofactor evidence="1">
        <name>Fe cation</name>
        <dbReference type="ChEBI" id="CHEBI:24875"/>
    </cofactor>
</comment>
<dbReference type="Gene3D" id="1.20.1090.10">
    <property type="entry name" value="Dehydroquinate synthase-like - alpha domain"/>
    <property type="match status" value="1"/>
</dbReference>
<organism evidence="7 8">
    <name type="scientific">Candidatus Paraluminiphilus aquimaris</name>
    <dbReference type="NCBI Taxonomy" id="2518994"/>
    <lineage>
        <taxon>Bacteria</taxon>
        <taxon>Pseudomonadati</taxon>
        <taxon>Pseudomonadota</taxon>
        <taxon>Gammaproteobacteria</taxon>
        <taxon>Cellvibrionales</taxon>
        <taxon>Halieaceae</taxon>
        <taxon>Candidatus Paraluminiphilus</taxon>
    </lineage>
</organism>
<dbReference type="EMBL" id="CP036501">
    <property type="protein sequence ID" value="UZP73595.1"/>
    <property type="molecule type" value="Genomic_DNA"/>
</dbReference>
<evidence type="ECO:0000259" key="6">
    <source>
        <dbReference type="Pfam" id="PF25137"/>
    </source>
</evidence>
<feature type="domain" description="Fe-containing alcohol dehydrogenase-like C-terminal" evidence="6">
    <location>
        <begin position="208"/>
        <end position="398"/>
    </location>
</feature>
<evidence type="ECO:0000259" key="5">
    <source>
        <dbReference type="Pfam" id="PF00465"/>
    </source>
</evidence>
<accession>A0ABY6Q4Z0</accession>
<dbReference type="Pfam" id="PF25137">
    <property type="entry name" value="ADH_Fe_C"/>
    <property type="match status" value="1"/>
</dbReference>
<dbReference type="InterPro" id="IPR039697">
    <property type="entry name" value="Alcohol_dehydrogenase_Fe"/>
</dbReference>
<dbReference type="InterPro" id="IPR056798">
    <property type="entry name" value="ADH_Fe_C"/>
</dbReference>
<evidence type="ECO:0000256" key="1">
    <source>
        <dbReference type="ARBA" id="ARBA00001962"/>
    </source>
</evidence>
<gene>
    <name evidence="7" type="ORF">E0F26_02090</name>
</gene>
<proteinExistence type="inferred from homology"/>
<dbReference type="InterPro" id="IPR018211">
    <property type="entry name" value="ADH_Fe_CS"/>
</dbReference>
<dbReference type="PANTHER" id="PTHR11496">
    <property type="entry name" value="ALCOHOL DEHYDROGENASE"/>
    <property type="match status" value="1"/>
</dbReference>
<name>A0ABY6Q4Z0_9GAMM</name>
<dbReference type="Proteomes" id="UP001317963">
    <property type="component" value="Chromosome"/>
</dbReference>
<feature type="domain" description="Alcohol dehydrogenase iron-type/glycerol dehydrogenase GldA" evidence="5">
    <location>
        <begin position="33"/>
        <end position="196"/>
    </location>
</feature>
<dbReference type="SUPFAM" id="SSF56796">
    <property type="entry name" value="Dehydroquinate synthase-like"/>
    <property type="match status" value="1"/>
</dbReference>
<dbReference type="Gene3D" id="3.40.50.1970">
    <property type="match status" value="1"/>
</dbReference>
<evidence type="ECO:0000256" key="3">
    <source>
        <dbReference type="ARBA" id="ARBA00023002"/>
    </source>
</evidence>
<dbReference type="InterPro" id="IPR001670">
    <property type="entry name" value="ADH_Fe/GldA"/>
</dbReference>
<reference evidence="7 8" key="1">
    <citation type="submission" date="2019-02" db="EMBL/GenBank/DDBJ databases">
        <title>Halieaceae_genomes.</title>
        <authorList>
            <person name="Li S.-H."/>
        </authorList>
    </citation>
    <scope>NUCLEOTIDE SEQUENCE [LARGE SCALE GENOMIC DNA]</scope>
    <source>
        <strain evidence="7 8">JH123</strain>
    </source>
</reference>
<keyword evidence="3" id="KW-0560">Oxidoreductase</keyword>
<dbReference type="RefSeq" id="WP_279242393.1">
    <property type="nucleotide sequence ID" value="NZ_CP036501.1"/>
</dbReference>
<keyword evidence="4" id="KW-0520">NAD</keyword>
<dbReference type="PROSITE" id="PS00060">
    <property type="entry name" value="ADH_IRON_2"/>
    <property type="match status" value="1"/>
</dbReference>